<gene>
    <name evidence="4" type="ORF">GCM10023351_28090</name>
</gene>
<proteinExistence type="predicted"/>
<dbReference type="InterPro" id="IPR001387">
    <property type="entry name" value="Cro/C1-type_HTH"/>
</dbReference>
<dbReference type="Gene3D" id="1.10.260.40">
    <property type="entry name" value="lambda repressor-like DNA-binding domains"/>
    <property type="match status" value="1"/>
</dbReference>
<reference evidence="5" key="1">
    <citation type="journal article" date="2019" name="Int. J. Syst. Evol. Microbiol.">
        <title>The Global Catalogue of Microorganisms (GCM) 10K type strain sequencing project: providing services to taxonomists for standard genome sequencing and annotation.</title>
        <authorList>
            <consortium name="The Broad Institute Genomics Platform"/>
            <consortium name="The Broad Institute Genome Sequencing Center for Infectious Disease"/>
            <person name="Wu L."/>
            <person name="Ma J."/>
        </authorList>
    </citation>
    <scope>NUCLEOTIDE SEQUENCE [LARGE SCALE GENOMIC DNA]</scope>
    <source>
        <strain evidence="5">JCM 18537</strain>
    </source>
</reference>
<organism evidence="4 5">
    <name type="scientific">Microbacterium gilvum</name>
    <dbReference type="NCBI Taxonomy" id="1336204"/>
    <lineage>
        <taxon>Bacteria</taxon>
        <taxon>Bacillati</taxon>
        <taxon>Actinomycetota</taxon>
        <taxon>Actinomycetes</taxon>
        <taxon>Micrococcales</taxon>
        <taxon>Microbacteriaceae</taxon>
        <taxon>Microbacterium</taxon>
    </lineage>
</organism>
<comment type="caution">
    <text evidence="4">The sequence shown here is derived from an EMBL/GenBank/DDBJ whole genome shotgun (WGS) entry which is preliminary data.</text>
</comment>
<dbReference type="RefSeq" id="WP_345440358.1">
    <property type="nucleotide sequence ID" value="NZ_BAABKO010000005.1"/>
</dbReference>
<keyword evidence="5" id="KW-1185">Reference proteome</keyword>
<evidence type="ECO:0000313" key="4">
    <source>
        <dbReference type="EMBL" id="GAA4781372.1"/>
    </source>
</evidence>
<name>A0ABP9AIP7_9MICO</name>
<sequence length="102" mass="11525">MDDVPAHASRILGDRIVGIRTRASLSASALAECADLDLSHLQRIEKGTGNPTLFTLLQLAEALEVDVEELVTGIRAADLPERHRPYRHSDRERYRRRPRDRA</sequence>
<dbReference type="SMART" id="SM00530">
    <property type="entry name" value="HTH_XRE"/>
    <property type="match status" value="1"/>
</dbReference>
<feature type="compositionally biased region" description="Basic and acidic residues" evidence="2">
    <location>
        <begin position="78"/>
        <end position="93"/>
    </location>
</feature>
<evidence type="ECO:0000256" key="1">
    <source>
        <dbReference type="ARBA" id="ARBA00023125"/>
    </source>
</evidence>
<dbReference type="Pfam" id="PF01381">
    <property type="entry name" value="HTH_3"/>
    <property type="match status" value="1"/>
</dbReference>
<protein>
    <recommendedName>
        <fullName evidence="3">HTH cro/C1-type domain-containing protein</fullName>
    </recommendedName>
</protein>
<evidence type="ECO:0000259" key="3">
    <source>
        <dbReference type="PROSITE" id="PS50943"/>
    </source>
</evidence>
<dbReference type="PANTHER" id="PTHR46797">
    <property type="entry name" value="HTH-TYPE TRANSCRIPTIONAL REGULATOR"/>
    <property type="match status" value="1"/>
</dbReference>
<dbReference type="PANTHER" id="PTHR46797:SF1">
    <property type="entry name" value="METHYLPHOSPHONATE SYNTHASE"/>
    <property type="match status" value="1"/>
</dbReference>
<feature type="region of interest" description="Disordered" evidence="2">
    <location>
        <begin position="78"/>
        <end position="102"/>
    </location>
</feature>
<evidence type="ECO:0000313" key="5">
    <source>
        <dbReference type="Proteomes" id="UP001501645"/>
    </source>
</evidence>
<dbReference type="InterPro" id="IPR010982">
    <property type="entry name" value="Lambda_DNA-bd_dom_sf"/>
</dbReference>
<keyword evidence="1" id="KW-0238">DNA-binding</keyword>
<dbReference type="InterPro" id="IPR050807">
    <property type="entry name" value="TransReg_Diox_bact_type"/>
</dbReference>
<dbReference type="Proteomes" id="UP001501645">
    <property type="component" value="Unassembled WGS sequence"/>
</dbReference>
<feature type="domain" description="HTH cro/C1-type" evidence="3">
    <location>
        <begin position="16"/>
        <end position="70"/>
    </location>
</feature>
<dbReference type="SUPFAM" id="SSF47413">
    <property type="entry name" value="lambda repressor-like DNA-binding domains"/>
    <property type="match status" value="1"/>
</dbReference>
<accession>A0ABP9AIP7</accession>
<dbReference type="CDD" id="cd00093">
    <property type="entry name" value="HTH_XRE"/>
    <property type="match status" value="1"/>
</dbReference>
<dbReference type="EMBL" id="BAABKO010000005">
    <property type="protein sequence ID" value="GAA4781372.1"/>
    <property type="molecule type" value="Genomic_DNA"/>
</dbReference>
<evidence type="ECO:0000256" key="2">
    <source>
        <dbReference type="SAM" id="MobiDB-lite"/>
    </source>
</evidence>
<dbReference type="PROSITE" id="PS50943">
    <property type="entry name" value="HTH_CROC1"/>
    <property type="match status" value="1"/>
</dbReference>